<dbReference type="CDD" id="cd00118">
    <property type="entry name" value="LysM"/>
    <property type="match status" value="1"/>
</dbReference>
<dbReference type="PROSITE" id="PS51257">
    <property type="entry name" value="PROKAR_LIPOPROTEIN"/>
    <property type="match status" value="1"/>
</dbReference>
<reference evidence="4 5" key="1">
    <citation type="submission" date="2022-10" db="EMBL/GenBank/DDBJ databases">
        <title>Pararhodobacter sp. nov., isolated from marine algae.</title>
        <authorList>
            <person name="Choi B.J."/>
            <person name="Kim J.M."/>
            <person name="Lee J.K."/>
            <person name="Choi D.G."/>
            <person name="Jeon C.O."/>
        </authorList>
    </citation>
    <scope>NUCLEOTIDE SEQUENCE [LARGE SCALE GENOMIC DNA]</scope>
    <source>
        <strain evidence="4 5">ZQ420</strain>
    </source>
</reference>
<comment type="caution">
    <text evidence="4">The sequence shown here is derived from an EMBL/GenBank/DDBJ whole genome shotgun (WGS) entry which is preliminary data.</text>
</comment>
<dbReference type="InterPro" id="IPR050570">
    <property type="entry name" value="Cell_wall_metabolism_enzyme"/>
</dbReference>
<evidence type="ECO:0000259" key="3">
    <source>
        <dbReference type="PROSITE" id="PS51782"/>
    </source>
</evidence>
<feature type="region of interest" description="Disordered" evidence="1">
    <location>
        <begin position="44"/>
        <end position="68"/>
    </location>
</feature>
<dbReference type="EMBL" id="JAPDFL010000001">
    <property type="protein sequence ID" value="MCW1934186.1"/>
    <property type="molecule type" value="Genomic_DNA"/>
</dbReference>
<feature type="compositionally biased region" description="Low complexity" evidence="1">
    <location>
        <begin position="214"/>
        <end position="228"/>
    </location>
</feature>
<dbReference type="Pfam" id="PF01551">
    <property type="entry name" value="Peptidase_M23"/>
    <property type="match status" value="1"/>
</dbReference>
<feature type="compositionally biased region" description="Polar residues" evidence="1">
    <location>
        <begin position="270"/>
        <end position="279"/>
    </location>
</feature>
<feature type="compositionally biased region" description="Low complexity" evidence="1">
    <location>
        <begin position="244"/>
        <end position="266"/>
    </location>
</feature>
<evidence type="ECO:0000256" key="1">
    <source>
        <dbReference type="SAM" id="MobiDB-lite"/>
    </source>
</evidence>
<dbReference type="Gene3D" id="3.10.350.10">
    <property type="entry name" value="LysM domain"/>
    <property type="match status" value="1"/>
</dbReference>
<feature type="region of interest" description="Disordered" evidence="1">
    <location>
        <begin position="214"/>
        <end position="280"/>
    </location>
</feature>
<dbReference type="RefSeq" id="WP_264507006.1">
    <property type="nucleotide sequence ID" value="NZ_JAPDFL010000001.1"/>
</dbReference>
<name>A0ABT3H338_9RHOB</name>
<dbReference type="SMART" id="SM00257">
    <property type="entry name" value="LysM"/>
    <property type="match status" value="2"/>
</dbReference>
<gene>
    <name evidence="4" type="ORF">OKW52_18470</name>
</gene>
<protein>
    <submittedName>
        <fullName evidence="4">Peptidoglycan DD-metalloendopeptidase family protein</fullName>
    </submittedName>
</protein>
<dbReference type="SUPFAM" id="SSF51261">
    <property type="entry name" value="Duplicated hybrid motif"/>
    <property type="match status" value="1"/>
</dbReference>
<dbReference type="InterPro" id="IPR011055">
    <property type="entry name" value="Dup_hybrid_motif"/>
</dbReference>
<keyword evidence="2" id="KW-0732">Signal</keyword>
<sequence>MSRQDLGTSGKTPIRATRTLTLLASASLVLAACGSSSTLDWDLRPSDRFSTSDAARDATGSRPAPDARGVISYPGYQVAVAQRGESVGDIAARLGLDAATLARHNAIAPDTALRGGELLVLPSRVGDATDSITSTPLAPMTPAGSEPLRHTVERGESAFTIARLYGITPRSLADWNGLPADMSVREGQILVIPVTQTAAVAGAPLNAAGVTTPTPVALPATETAPATTSQPGMGSPTPVPPSATTPLPTNTNPTPAGQGTTTPQAPVADMSSQRTQTSRLAMPVQGRIIRAYAQGRNDGIGIGAPAGTSVTAAAAGTVAAITQDTDQVPILVIRHDNNLLTVYANIDDIRVARGDRVTRGQTIATVRGGDPSFLHFEVREGFESVDPMPYLQ</sequence>
<dbReference type="InterPro" id="IPR036779">
    <property type="entry name" value="LysM_dom_sf"/>
</dbReference>
<dbReference type="SUPFAM" id="SSF54106">
    <property type="entry name" value="LysM domain"/>
    <property type="match status" value="1"/>
</dbReference>
<dbReference type="PROSITE" id="PS51782">
    <property type="entry name" value="LYSM"/>
    <property type="match status" value="1"/>
</dbReference>
<dbReference type="InterPro" id="IPR016047">
    <property type="entry name" value="M23ase_b-sheet_dom"/>
</dbReference>
<dbReference type="InterPro" id="IPR018392">
    <property type="entry name" value="LysM"/>
</dbReference>
<dbReference type="PANTHER" id="PTHR21666">
    <property type="entry name" value="PEPTIDASE-RELATED"/>
    <property type="match status" value="1"/>
</dbReference>
<organism evidence="4 5">
    <name type="scientific">Pararhodobacter zhoushanensis</name>
    <dbReference type="NCBI Taxonomy" id="2479545"/>
    <lineage>
        <taxon>Bacteria</taxon>
        <taxon>Pseudomonadati</taxon>
        <taxon>Pseudomonadota</taxon>
        <taxon>Alphaproteobacteria</taxon>
        <taxon>Rhodobacterales</taxon>
        <taxon>Paracoccaceae</taxon>
        <taxon>Pararhodobacter</taxon>
    </lineage>
</organism>
<dbReference type="Gene3D" id="2.70.70.10">
    <property type="entry name" value="Glucose Permease (Domain IIA)"/>
    <property type="match status" value="1"/>
</dbReference>
<dbReference type="Proteomes" id="UP001208938">
    <property type="component" value="Unassembled WGS sequence"/>
</dbReference>
<feature type="chain" id="PRO_5046311151" evidence="2">
    <location>
        <begin position="32"/>
        <end position="392"/>
    </location>
</feature>
<evidence type="ECO:0000313" key="4">
    <source>
        <dbReference type="EMBL" id="MCW1934186.1"/>
    </source>
</evidence>
<accession>A0ABT3H338</accession>
<dbReference type="PANTHER" id="PTHR21666:SF270">
    <property type="entry name" value="MUREIN HYDROLASE ACTIVATOR ENVC"/>
    <property type="match status" value="1"/>
</dbReference>
<dbReference type="CDD" id="cd12797">
    <property type="entry name" value="M23_peptidase"/>
    <property type="match status" value="1"/>
</dbReference>
<keyword evidence="5" id="KW-1185">Reference proteome</keyword>
<proteinExistence type="predicted"/>
<feature type="signal peptide" evidence="2">
    <location>
        <begin position="1"/>
        <end position="31"/>
    </location>
</feature>
<dbReference type="Pfam" id="PF01476">
    <property type="entry name" value="LysM"/>
    <property type="match status" value="2"/>
</dbReference>
<feature type="domain" description="LysM" evidence="3">
    <location>
        <begin position="148"/>
        <end position="192"/>
    </location>
</feature>
<evidence type="ECO:0000256" key="2">
    <source>
        <dbReference type="SAM" id="SignalP"/>
    </source>
</evidence>
<evidence type="ECO:0000313" key="5">
    <source>
        <dbReference type="Proteomes" id="UP001208938"/>
    </source>
</evidence>